<dbReference type="GeneID" id="19327668"/>
<gene>
    <name evidence="1" type="ORF">UCRPA7_6958</name>
</gene>
<evidence type="ECO:0000313" key="1">
    <source>
        <dbReference type="EMBL" id="EON97412.1"/>
    </source>
</evidence>
<name>R8BDP4_PHAM7</name>
<proteinExistence type="predicted"/>
<reference evidence="2" key="1">
    <citation type="journal article" date="2013" name="Genome Announc.">
        <title>Draft genome sequence of the ascomycete Phaeoacremonium aleophilum strain UCR-PA7, a causal agent of the esca disease complex in grapevines.</title>
        <authorList>
            <person name="Blanco-Ulate B."/>
            <person name="Rolshausen P."/>
            <person name="Cantu D."/>
        </authorList>
    </citation>
    <scope>NUCLEOTIDE SEQUENCE [LARGE SCALE GENOMIC DNA]</scope>
    <source>
        <strain evidence="2">UCR-PA7</strain>
    </source>
</reference>
<dbReference type="Gene3D" id="3.30.70.100">
    <property type="match status" value="1"/>
</dbReference>
<dbReference type="AlphaFoldDB" id="R8BDP4"/>
<dbReference type="PANTHER" id="PTHR42052">
    <property type="entry name" value="ABM DOMAIN-CONTAINING PROTEIN"/>
    <property type="match status" value="1"/>
</dbReference>
<organism evidence="1 2">
    <name type="scientific">Phaeoacremonium minimum (strain UCR-PA7)</name>
    <name type="common">Esca disease fungus</name>
    <name type="synonym">Togninia minima</name>
    <dbReference type="NCBI Taxonomy" id="1286976"/>
    <lineage>
        <taxon>Eukaryota</taxon>
        <taxon>Fungi</taxon>
        <taxon>Dikarya</taxon>
        <taxon>Ascomycota</taxon>
        <taxon>Pezizomycotina</taxon>
        <taxon>Sordariomycetes</taxon>
        <taxon>Sordariomycetidae</taxon>
        <taxon>Togniniales</taxon>
        <taxon>Togniniaceae</taxon>
        <taxon>Phaeoacremonium</taxon>
    </lineage>
</organism>
<dbReference type="OrthoDB" id="3542212at2759"/>
<evidence type="ECO:0008006" key="3">
    <source>
        <dbReference type="Google" id="ProtNLM"/>
    </source>
</evidence>
<dbReference type="RefSeq" id="XP_007917684.1">
    <property type="nucleotide sequence ID" value="XM_007919493.1"/>
</dbReference>
<dbReference type="EMBL" id="KB933264">
    <property type="protein sequence ID" value="EON97412.1"/>
    <property type="molecule type" value="Genomic_DNA"/>
</dbReference>
<evidence type="ECO:0000313" key="2">
    <source>
        <dbReference type="Proteomes" id="UP000014074"/>
    </source>
</evidence>
<accession>R8BDP4</accession>
<dbReference type="KEGG" id="tmn:UCRPA7_6958"/>
<dbReference type="PANTHER" id="PTHR42052:SF1">
    <property type="entry name" value="ABM DOMAIN-CONTAINING PROTEIN"/>
    <property type="match status" value="1"/>
</dbReference>
<dbReference type="HOGENOM" id="CLU_062848_0_0_1"/>
<dbReference type="eggNOG" id="ENOG502RKPG">
    <property type="taxonomic scope" value="Eukaryota"/>
</dbReference>
<protein>
    <recommendedName>
        <fullName evidence="3">ABM domain-containing protein</fullName>
    </recommendedName>
</protein>
<keyword evidence="2" id="KW-1185">Reference proteome</keyword>
<dbReference type="Proteomes" id="UP000014074">
    <property type="component" value="Unassembled WGS sequence"/>
</dbReference>
<sequence>MAVTEVVFLESTAETITDEFRSVLNEAQTIQDAWVEASFPGQITAATKWQEIERPNHLLITQNWPETSQQRVWGASEEGRSGHVKIMSHIALEGQRPKAEKFHVEGEIFASSQEPNRIQLSDSPVISVGRHTVSSDNKEAFMAKFNEVKWVVQDYAKPYVVKGGWRIEKDAEANEEWLLFIGWPTVQAHKDFAQSPNFSKYREISELVIGFDVWHYQKIQ</sequence>